<evidence type="ECO:0000256" key="8">
    <source>
        <dbReference type="RuleBase" id="RU003910"/>
    </source>
</evidence>
<dbReference type="PANTHER" id="PTHR13479">
    <property type="entry name" value="30S RIBOSOMAL PROTEIN S18"/>
    <property type="match status" value="1"/>
</dbReference>
<accession>A0A916QEZ6</accession>
<evidence type="ECO:0000256" key="9">
    <source>
        <dbReference type="SAM" id="MobiDB-lite"/>
    </source>
</evidence>
<dbReference type="RefSeq" id="WP_200966453.1">
    <property type="nucleotide sequence ID" value="NZ_BMAQ01000013.1"/>
</dbReference>
<keyword evidence="5 7" id="KW-0687">Ribonucleoprotein</keyword>
<dbReference type="GO" id="GO:0003735">
    <property type="term" value="F:structural constituent of ribosome"/>
    <property type="evidence" value="ECO:0007669"/>
    <property type="project" value="InterPro"/>
</dbReference>
<evidence type="ECO:0000313" key="11">
    <source>
        <dbReference type="Proteomes" id="UP000654993"/>
    </source>
</evidence>
<comment type="function">
    <text evidence="7">Binds as a heterodimer with protein bS6 to the central domain of the 16S rRNA, where it helps stabilize the platform of the 30S subunit.</text>
</comment>
<dbReference type="PANTHER" id="PTHR13479:SF40">
    <property type="entry name" value="SMALL RIBOSOMAL SUBUNIT PROTEIN BS18M"/>
    <property type="match status" value="1"/>
</dbReference>
<dbReference type="InterPro" id="IPR018275">
    <property type="entry name" value="Ribosomal_bS18_CS"/>
</dbReference>
<dbReference type="InterPro" id="IPR036870">
    <property type="entry name" value="Ribosomal_bS18_sf"/>
</dbReference>
<keyword evidence="2 7" id="KW-0699">rRNA-binding</keyword>
<evidence type="ECO:0000256" key="6">
    <source>
        <dbReference type="ARBA" id="ARBA00035141"/>
    </source>
</evidence>
<evidence type="ECO:0000256" key="1">
    <source>
        <dbReference type="ARBA" id="ARBA00005589"/>
    </source>
</evidence>
<dbReference type="EMBL" id="BMAQ01000013">
    <property type="protein sequence ID" value="GFR38203.1"/>
    <property type="molecule type" value="Genomic_DNA"/>
</dbReference>
<dbReference type="PRINTS" id="PR00974">
    <property type="entry name" value="RIBOSOMALS18"/>
</dbReference>
<evidence type="ECO:0000313" key="10">
    <source>
        <dbReference type="EMBL" id="GFR38203.1"/>
    </source>
</evidence>
<keyword evidence="3 7" id="KW-0694">RNA-binding</keyword>
<comment type="caution">
    <text evidence="10">The sequence shown here is derived from an EMBL/GenBank/DDBJ whole genome shotgun (WGS) entry which is preliminary data.</text>
</comment>
<feature type="compositionally biased region" description="Basic and acidic residues" evidence="9">
    <location>
        <begin position="1"/>
        <end position="20"/>
    </location>
</feature>
<protein>
    <recommendedName>
        <fullName evidence="6 7">Small ribosomal subunit protein bS18</fullName>
    </recommendedName>
</protein>
<dbReference type="GO" id="GO:0006412">
    <property type="term" value="P:translation"/>
    <property type="evidence" value="ECO:0007669"/>
    <property type="project" value="UniProtKB-UniRule"/>
</dbReference>
<evidence type="ECO:0000256" key="4">
    <source>
        <dbReference type="ARBA" id="ARBA00022980"/>
    </source>
</evidence>
<dbReference type="HAMAP" id="MF_00270">
    <property type="entry name" value="Ribosomal_bS18"/>
    <property type="match status" value="1"/>
</dbReference>
<dbReference type="Proteomes" id="UP000654993">
    <property type="component" value="Unassembled WGS sequence"/>
</dbReference>
<dbReference type="FunFam" id="4.10.640.10:FF:000003">
    <property type="entry name" value="30S ribosomal protein S18"/>
    <property type="match status" value="1"/>
</dbReference>
<dbReference type="AlphaFoldDB" id="A0A916QEZ6"/>
<comment type="similarity">
    <text evidence="1 7 8">Belongs to the bacterial ribosomal protein bS18 family.</text>
</comment>
<dbReference type="Pfam" id="PF01084">
    <property type="entry name" value="Ribosomal_S18"/>
    <property type="match status" value="1"/>
</dbReference>
<feature type="region of interest" description="Disordered" evidence="9">
    <location>
        <begin position="1"/>
        <end position="28"/>
    </location>
</feature>
<sequence length="95" mass="11398">MSEQQQERKPAASQREERRPYNRRGRNKRRKVCYFTVNKITYIDYKDVDTLKKFISERGKILPRRVTGTSAKYQRMLTTAIKRARQLALLPYTTE</sequence>
<evidence type="ECO:0000256" key="3">
    <source>
        <dbReference type="ARBA" id="ARBA00022884"/>
    </source>
</evidence>
<evidence type="ECO:0000256" key="5">
    <source>
        <dbReference type="ARBA" id="ARBA00023274"/>
    </source>
</evidence>
<comment type="subunit">
    <text evidence="7">Part of the 30S ribosomal subunit. Forms a tight heterodimer with protein bS6.</text>
</comment>
<dbReference type="GO" id="GO:0022627">
    <property type="term" value="C:cytosolic small ribosomal subunit"/>
    <property type="evidence" value="ECO:0007669"/>
    <property type="project" value="TreeGrafter"/>
</dbReference>
<keyword evidence="4 7" id="KW-0689">Ribosomal protein</keyword>
<dbReference type="PROSITE" id="PS00057">
    <property type="entry name" value="RIBOSOMAL_S18"/>
    <property type="match status" value="1"/>
</dbReference>
<dbReference type="InterPro" id="IPR001648">
    <property type="entry name" value="Ribosomal_bS18"/>
</dbReference>
<dbReference type="SUPFAM" id="SSF46911">
    <property type="entry name" value="Ribosomal protein S18"/>
    <property type="match status" value="1"/>
</dbReference>
<name>A0A916QEZ6_9BACL</name>
<keyword evidence="11" id="KW-1185">Reference proteome</keyword>
<proteinExistence type="inferred from homology"/>
<dbReference type="NCBIfam" id="TIGR00165">
    <property type="entry name" value="S18"/>
    <property type="match status" value="1"/>
</dbReference>
<evidence type="ECO:0000256" key="7">
    <source>
        <dbReference type="HAMAP-Rule" id="MF_00270"/>
    </source>
</evidence>
<reference evidence="10" key="1">
    <citation type="submission" date="2020-08" db="EMBL/GenBank/DDBJ databases">
        <authorList>
            <person name="Uke A."/>
            <person name="Chhe C."/>
            <person name="Baramee S."/>
            <person name="Kosugi A."/>
        </authorList>
    </citation>
    <scope>NUCLEOTIDE SEQUENCE</scope>
    <source>
        <strain evidence="10">DA-C8</strain>
    </source>
</reference>
<dbReference type="Gene3D" id="4.10.640.10">
    <property type="entry name" value="Ribosomal protein S18"/>
    <property type="match status" value="1"/>
</dbReference>
<gene>
    <name evidence="10" type="primary">rpsR_2</name>
    <name evidence="7" type="synonym">rpsR</name>
    <name evidence="10" type="ORF">PRECH8_14990</name>
</gene>
<organism evidence="10 11">
    <name type="scientific">Insulibacter thermoxylanivorax</name>
    <dbReference type="NCBI Taxonomy" id="2749268"/>
    <lineage>
        <taxon>Bacteria</taxon>
        <taxon>Bacillati</taxon>
        <taxon>Bacillota</taxon>
        <taxon>Bacilli</taxon>
        <taxon>Bacillales</taxon>
        <taxon>Paenibacillaceae</taxon>
        <taxon>Insulibacter</taxon>
    </lineage>
</organism>
<reference evidence="10" key="2">
    <citation type="journal article" date="2021" name="Data Brief">
        <title>Draft genome sequence data of the facultative, thermophilic, xylanolytic bacterium Paenibacillus sp. strain DA-C8.</title>
        <authorList>
            <person name="Chhe C."/>
            <person name="Uke A."/>
            <person name="Baramee S."/>
            <person name="Ungkulpasvich U."/>
            <person name="Tachaapaikoon C."/>
            <person name="Pason P."/>
            <person name="Waeonukul R."/>
            <person name="Ratanakhanokchai K."/>
            <person name="Kosugi A."/>
        </authorList>
    </citation>
    <scope>NUCLEOTIDE SEQUENCE</scope>
    <source>
        <strain evidence="10">DA-C8</strain>
    </source>
</reference>
<evidence type="ECO:0000256" key="2">
    <source>
        <dbReference type="ARBA" id="ARBA00022730"/>
    </source>
</evidence>
<dbReference type="GO" id="GO:0070181">
    <property type="term" value="F:small ribosomal subunit rRNA binding"/>
    <property type="evidence" value="ECO:0007669"/>
    <property type="project" value="TreeGrafter"/>
</dbReference>